<proteinExistence type="predicted"/>
<dbReference type="Pfam" id="PF10738">
    <property type="entry name" value="Lpp-LpqN"/>
    <property type="match status" value="1"/>
</dbReference>
<feature type="compositionally biased region" description="Acidic residues" evidence="2">
    <location>
        <begin position="194"/>
        <end position="207"/>
    </location>
</feature>
<dbReference type="Proteomes" id="UP000000657">
    <property type="component" value="Chromosome"/>
</dbReference>
<keyword evidence="1" id="KW-0732">Signal</keyword>
<evidence type="ECO:0000256" key="2">
    <source>
        <dbReference type="SAM" id="MobiDB-lite"/>
    </source>
</evidence>
<evidence type="ECO:0000256" key="1">
    <source>
        <dbReference type="ARBA" id="ARBA00022729"/>
    </source>
</evidence>
<keyword evidence="3" id="KW-0472">Membrane</keyword>
<sequence length="446" mass="45318">MESAGRPGRSKHAGRRDRTIPPGFGPDGGPTHDASGRDASGRDASARDASAHRASAPGASPPEAGRRAGRPGTGGRPGGADARARFAAPEGVEDTRLDRTGSRRPAPGFGDHTDPGRSDRPAGAARPSRSQRSGGPGRAGAAGPTAGRDLERPDSPPTMIRNRTGPHRAGGDRTAGQRRSGGPRTAAMERDFPEADDVNDLDEADELDDRRDGGGGDSMSFLHRLGVALVVLAVALGVGVGAGVVWEKVRPSGRTATDAPLAPSPSASAAASGPAATGPGASAAASTGGPPAAGQIAVPADWAPYTDPLQKATFSHPPVWKQRRDNTGIFYGEPGTVSDYGPQMIGVARIAGTDPTAALTRVQAGEFDAVSGLTKERSGPTTDTSGQPTQELAGSYDREGQRVSYLMRTVAADGAVYVLIARVSTSAAATLNTLMGALRASFSPVA</sequence>
<keyword evidence="3" id="KW-1133">Transmembrane helix</keyword>
<feature type="compositionally biased region" description="Basic and acidic residues" evidence="2">
    <location>
        <begin position="34"/>
        <end position="51"/>
    </location>
</feature>
<feature type="region of interest" description="Disordered" evidence="2">
    <location>
        <begin position="1"/>
        <end position="213"/>
    </location>
</feature>
<reference evidence="4 5" key="1">
    <citation type="journal article" date="2007" name="Genome Res.">
        <title>Genome characteristics of facultatively symbiotic Frankia sp. strains reflect host range and host plant biogeography.</title>
        <authorList>
            <person name="Normand P."/>
            <person name="Lapierre P."/>
            <person name="Tisa L.S."/>
            <person name="Gogarten J.P."/>
            <person name="Alloisio N."/>
            <person name="Bagnarol E."/>
            <person name="Bassi C.A."/>
            <person name="Berry A.M."/>
            <person name="Bickhart D.M."/>
            <person name="Choisne N."/>
            <person name="Couloux A."/>
            <person name="Cournoyer B."/>
            <person name="Cruveiller S."/>
            <person name="Daubin V."/>
            <person name="Demange N."/>
            <person name="Francino M.P."/>
            <person name="Goltsman E."/>
            <person name="Huang Y."/>
            <person name="Kopp O.R."/>
            <person name="Labarre L."/>
            <person name="Lapidus A."/>
            <person name="Lavire C."/>
            <person name="Marechal J."/>
            <person name="Martinez M."/>
            <person name="Mastronunzio J.E."/>
            <person name="Mullin B.C."/>
            <person name="Niemann J."/>
            <person name="Pujic P."/>
            <person name="Rawnsley T."/>
            <person name="Rouy Z."/>
            <person name="Schenowitz C."/>
            <person name="Sellstedt A."/>
            <person name="Tavares F."/>
            <person name="Tomkins J.P."/>
            <person name="Vallenet D."/>
            <person name="Valverde C."/>
            <person name="Wall L.G."/>
            <person name="Wang Y."/>
            <person name="Medigue C."/>
            <person name="Benson D.R."/>
        </authorList>
    </citation>
    <scope>NUCLEOTIDE SEQUENCE [LARGE SCALE GENOMIC DNA]</scope>
    <source>
        <strain evidence="5">DSM 45986 / CECT 9034 / ACN14a</strain>
    </source>
</reference>
<feature type="region of interest" description="Disordered" evidence="2">
    <location>
        <begin position="254"/>
        <end position="292"/>
    </location>
</feature>
<accession>Q0RUG2</accession>
<keyword evidence="5" id="KW-1185">Reference proteome</keyword>
<gene>
    <name evidence="4" type="ordered locus">FRAAL0096</name>
</gene>
<feature type="transmembrane region" description="Helical" evidence="3">
    <location>
        <begin position="225"/>
        <end position="246"/>
    </location>
</feature>
<name>Q0RUG2_FRAAA</name>
<keyword evidence="3" id="KW-0812">Transmembrane</keyword>
<dbReference type="EMBL" id="CT573213">
    <property type="protein sequence ID" value="CAJ58778.1"/>
    <property type="molecule type" value="Genomic_DNA"/>
</dbReference>
<feature type="region of interest" description="Disordered" evidence="2">
    <location>
        <begin position="371"/>
        <end position="396"/>
    </location>
</feature>
<organism evidence="4 5">
    <name type="scientific">Frankia alni (strain DSM 45986 / CECT 9034 / ACN14a)</name>
    <dbReference type="NCBI Taxonomy" id="326424"/>
    <lineage>
        <taxon>Bacteria</taxon>
        <taxon>Bacillati</taxon>
        <taxon>Actinomycetota</taxon>
        <taxon>Actinomycetes</taxon>
        <taxon>Frankiales</taxon>
        <taxon>Frankiaceae</taxon>
        <taxon>Frankia</taxon>
    </lineage>
</organism>
<feature type="compositionally biased region" description="Basic and acidic residues" evidence="2">
    <location>
        <begin position="111"/>
        <end position="120"/>
    </location>
</feature>
<dbReference type="AlphaFoldDB" id="Q0RUG2"/>
<feature type="compositionally biased region" description="Low complexity" evidence="2">
    <location>
        <begin position="52"/>
        <end position="63"/>
    </location>
</feature>
<feature type="compositionally biased region" description="Low complexity" evidence="2">
    <location>
        <begin position="121"/>
        <end position="133"/>
    </location>
</feature>
<feature type="compositionally biased region" description="Low complexity" evidence="2">
    <location>
        <begin position="264"/>
        <end position="292"/>
    </location>
</feature>
<protein>
    <submittedName>
        <fullName evidence="4">Uncharacterized protein</fullName>
    </submittedName>
</protein>
<evidence type="ECO:0000313" key="4">
    <source>
        <dbReference type="EMBL" id="CAJ58778.1"/>
    </source>
</evidence>
<dbReference type="HOGENOM" id="CLU_041894_0_0_11"/>
<dbReference type="InterPro" id="IPR019674">
    <property type="entry name" value="Lipoprotein_LpqN/LpqT-like"/>
</dbReference>
<evidence type="ECO:0000256" key="3">
    <source>
        <dbReference type="SAM" id="Phobius"/>
    </source>
</evidence>
<feature type="compositionally biased region" description="Polar residues" evidence="2">
    <location>
        <begin position="379"/>
        <end position="392"/>
    </location>
</feature>
<feature type="compositionally biased region" description="Low complexity" evidence="2">
    <location>
        <begin position="79"/>
        <end position="90"/>
    </location>
</feature>
<dbReference type="KEGG" id="fal:FRAAL0096"/>
<evidence type="ECO:0000313" key="5">
    <source>
        <dbReference type="Proteomes" id="UP000000657"/>
    </source>
</evidence>